<evidence type="ECO:0000313" key="9">
    <source>
        <dbReference type="Proteomes" id="UP000216020"/>
    </source>
</evidence>
<comment type="caution">
    <text evidence="8">The sequence shown here is derived from an EMBL/GenBank/DDBJ whole genome shotgun (WGS) entry which is preliminary data.</text>
</comment>
<evidence type="ECO:0000256" key="6">
    <source>
        <dbReference type="SAM" id="Phobius"/>
    </source>
</evidence>
<keyword evidence="2" id="KW-1003">Cell membrane</keyword>
<feature type="transmembrane region" description="Helical" evidence="6">
    <location>
        <begin position="120"/>
        <end position="144"/>
    </location>
</feature>
<accession>A0A261SDN5</accession>
<dbReference type="GO" id="GO:0006825">
    <property type="term" value="P:copper ion transport"/>
    <property type="evidence" value="ECO:0007669"/>
    <property type="project" value="InterPro"/>
</dbReference>
<evidence type="ECO:0000256" key="4">
    <source>
        <dbReference type="ARBA" id="ARBA00022989"/>
    </source>
</evidence>
<feature type="transmembrane region" description="Helical" evidence="6">
    <location>
        <begin position="196"/>
        <end position="217"/>
    </location>
</feature>
<gene>
    <name evidence="8" type="ORF">CAL29_13860</name>
</gene>
<keyword evidence="4 6" id="KW-1133">Transmembrane helix</keyword>
<keyword evidence="5 6" id="KW-0472">Membrane</keyword>
<feature type="transmembrane region" description="Helical" evidence="6">
    <location>
        <begin position="12"/>
        <end position="32"/>
    </location>
</feature>
<sequence>MLGTVAWQTRYGQAWLLRVLGVLVLLAVVRSAPQGEGAPVSRDAWQALVAALALAPLCLSGHAAMQEGGAGMVHALADFIHCLAAGFWLGALPVFLHCLRAWEQPDARAPAGRALMRFSTAGHVAVALLLASGAVNAWMIVAPAGLDIGAAYQRLLLLKILLALAMTLLAIVNRYRWIRRLRAAREQALARIRRNSVAELALGALALAVVGCLGLMAPGPMS</sequence>
<proteinExistence type="predicted"/>
<protein>
    <submittedName>
        <fullName evidence="8">Cu resistance protein</fullName>
    </submittedName>
</protein>
<evidence type="ECO:0000259" key="7">
    <source>
        <dbReference type="Pfam" id="PF05425"/>
    </source>
</evidence>
<evidence type="ECO:0000256" key="5">
    <source>
        <dbReference type="ARBA" id="ARBA00023136"/>
    </source>
</evidence>
<evidence type="ECO:0000256" key="1">
    <source>
        <dbReference type="ARBA" id="ARBA00004651"/>
    </source>
</evidence>
<dbReference type="InterPro" id="IPR047689">
    <property type="entry name" value="CopD"/>
</dbReference>
<dbReference type="PANTHER" id="PTHR34820">
    <property type="entry name" value="INNER MEMBRANE PROTEIN YEBZ"/>
    <property type="match status" value="1"/>
</dbReference>
<organism evidence="8 9">
    <name type="scientific">Bordetella genomosp. 10</name>
    <dbReference type="NCBI Taxonomy" id="1416804"/>
    <lineage>
        <taxon>Bacteria</taxon>
        <taxon>Pseudomonadati</taxon>
        <taxon>Pseudomonadota</taxon>
        <taxon>Betaproteobacteria</taxon>
        <taxon>Burkholderiales</taxon>
        <taxon>Alcaligenaceae</taxon>
        <taxon>Bordetella</taxon>
    </lineage>
</organism>
<feature type="transmembrane region" description="Helical" evidence="6">
    <location>
        <begin position="76"/>
        <end position="99"/>
    </location>
</feature>
<dbReference type="AlphaFoldDB" id="A0A261SDN5"/>
<evidence type="ECO:0000313" key="8">
    <source>
        <dbReference type="EMBL" id="OZI35082.1"/>
    </source>
</evidence>
<comment type="subcellular location">
    <subcellularLocation>
        <location evidence="1">Cell membrane</location>
        <topology evidence="1">Multi-pass membrane protein</topology>
    </subcellularLocation>
</comment>
<dbReference type="Proteomes" id="UP000216020">
    <property type="component" value="Unassembled WGS sequence"/>
</dbReference>
<dbReference type="NCBIfam" id="NF033808">
    <property type="entry name" value="copper_CopD"/>
    <property type="match status" value="1"/>
</dbReference>
<reference evidence="9" key="1">
    <citation type="submission" date="2017-05" db="EMBL/GenBank/DDBJ databases">
        <title>Complete and WGS of Bordetella genogroups.</title>
        <authorList>
            <person name="Spilker T."/>
            <person name="Lipuma J."/>
        </authorList>
    </citation>
    <scope>NUCLEOTIDE SEQUENCE [LARGE SCALE GENOMIC DNA]</scope>
    <source>
        <strain evidence="9">AU16122</strain>
    </source>
</reference>
<name>A0A261SDN5_9BORD</name>
<dbReference type="InterPro" id="IPR008457">
    <property type="entry name" value="Cu-R_CopD_dom"/>
</dbReference>
<dbReference type="Pfam" id="PF05425">
    <property type="entry name" value="CopD"/>
    <property type="match status" value="1"/>
</dbReference>
<feature type="domain" description="Copper resistance protein D" evidence="7">
    <location>
        <begin position="113"/>
        <end position="213"/>
    </location>
</feature>
<feature type="transmembrane region" description="Helical" evidence="6">
    <location>
        <begin position="156"/>
        <end position="175"/>
    </location>
</feature>
<dbReference type="GO" id="GO:0005886">
    <property type="term" value="C:plasma membrane"/>
    <property type="evidence" value="ECO:0007669"/>
    <property type="project" value="UniProtKB-SubCell"/>
</dbReference>
<keyword evidence="9" id="KW-1185">Reference proteome</keyword>
<dbReference type="PANTHER" id="PTHR34820:SF4">
    <property type="entry name" value="INNER MEMBRANE PROTEIN YEBZ"/>
    <property type="match status" value="1"/>
</dbReference>
<evidence type="ECO:0000256" key="3">
    <source>
        <dbReference type="ARBA" id="ARBA00022692"/>
    </source>
</evidence>
<keyword evidence="3 6" id="KW-0812">Transmembrane</keyword>
<dbReference type="EMBL" id="NEVM01000002">
    <property type="protein sequence ID" value="OZI35082.1"/>
    <property type="molecule type" value="Genomic_DNA"/>
</dbReference>
<feature type="transmembrane region" description="Helical" evidence="6">
    <location>
        <begin position="44"/>
        <end position="64"/>
    </location>
</feature>
<evidence type="ECO:0000256" key="2">
    <source>
        <dbReference type="ARBA" id="ARBA00022475"/>
    </source>
</evidence>
<dbReference type="InterPro" id="IPR032694">
    <property type="entry name" value="CopC/D"/>
</dbReference>